<dbReference type="AlphaFoldDB" id="A0A6V7TWU8"/>
<dbReference type="EMBL" id="CAJEWN010002399">
    <property type="protein sequence ID" value="CAD2203481.1"/>
    <property type="molecule type" value="Genomic_DNA"/>
</dbReference>
<dbReference type="Proteomes" id="UP000580250">
    <property type="component" value="Unassembled WGS sequence"/>
</dbReference>
<proteinExistence type="predicted"/>
<evidence type="ECO:0000313" key="1">
    <source>
        <dbReference type="EMBL" id="CAD2137570.1"/>
    </source>
</evidence>
<evidence type="ECO:0000313" key="3">
    <source>
        <dbReference type="Proteomes" id="UP000580250"/>
    </source>
</evidence>
<name>A0A6V7TWU8_MELEN</name>
<dbReference type="EMBL" id="CAJEWN010000020">
    <property type="protein sequence ID" value="CAD2137570.1"/>
    <property type="molecule type" value="Genomic_DNA"/>
</dbReference>
<protein>
    <submittedName>
        <fullName evidence="1">Uncharacterized protein</fullName>
    </submittedName>
</protein>
<reference evidence="1 3" key="1">
    <citation type="submission" date="2020-08" db="EMBL/GenBank/DDBJ databases">
        <authorList>
            <person name="Koutsovoulos G."/>
            <person name="Danchin GJ E."/>
        </authorList>
    </citation>
    <scope>NUCLEOTIDE SEQUENCE [LARGE SCALE GENOMIC DNA]</scope>
</reference>
<evidence type="ECO:0000313" key="2">
    <source>
        <dbReference type="EMBL" id="CAD2203481.1"/>
    </source>
</evidence>
<gene>
    <name evidence="1" type="ORF">MENT_LOCUS5477</name>
    <name evidence="2" type="ORF">MENT_LOCUS57173</name>
</gene>
<sequence length="129" mass="15409">MEQTFAKFLNINDIKQGNIKQESLNEMSGKAVKQNVLEGTAEFWDCSWHPLTKELNQKIKNEEKMDASMFFEFLDHNYETSSWCDQCRKTLYEMKQDEILKVEEGNTYKYKFFVCTNCAQIIKYATFYY</sequence>
<accession>A0A6V7TWU8</accession>
<organism evidence="1 3">
    <name type="scientific">Meloidogyne enterolobii</name>
    <name type="common">Root-knot nematode worm</name>
    <name type="synonym">Meloidogyne mayaguensis</name>
    <dbReference type="NCBI Taxonomy" id="390850"/>
    <lineage>
        <taxon>Eukaryota</taxon>
        <taxon>Metazoa</taxon>
        <taxon>Ecdysozoa</taxon>
        <taxon>Nematoda</taxon>
        <taxon>Chromadorea</taxon>
        <taxon>Rhabditida</taxon>
        <taxon>Tylenchina</taxon>
        <taxon>Tylenchomorpha</taxon>
        <taxon>Tylenchoidea</taxon>
        <taxon>Meloidogynidae</taxon>
        <taxon>Meloidogyninae</taxon>
        <taxon>Meloidogyne</taxon>
    </lineage>
</organism>
<comment type="caution">
    <text evidence="1">The sequence shown here is derived from an EMBL/GenBank/DDBJ whole genome shotgun (WGS) entry which is preliminary data.</text>
</comment>